<keyword evidence="4" id="KW-1185">Reference proteome</keyword>
<keyword evidence="2" id="KW-1133">Transmembrane helix</keyword>
<name>A0ABR1IT47_9AGAR</name>
<evidence type="ECO:0000256" key="2">
    <source>
        <dbReference type="SAM" id="Phobius"/>
    </source>
</evidence>
<keyword evidence="2" id="KW-0472">Membrane</keyword>
<dbReference type="EMBL" id="JBANRG010000079">
    <property type="protein sequence ID" value="KAK7438376.1"/>
    <property type="molecule type" value="Genomic_DNA"/>
</dbReference>
<sequence>MDFESSSDTAIRRSMDAHSLMMGKRDVPRIGGSFGGFVALVVCLSLIIIAACTAIYFILRHDNDLPSRSTTNSDPERATRRNKYHHHTPVPSSSYVYGESTSTPSRTWLAALGGMFSGASSVKGHSRGPTSSSEAGPRSKSRGGWMQAASGDEWDDDDHDTFQRPSRINITNPSPAMPMAYSPGLDSPFRPPVSFAGDGSSTYSSVPQAGPVTYSNSYFATRGEPAPAASPLSSGTASPVPMSGAPLRAESPEPMSGLSPTMTHPPDPNRTLSEQTVQSVQSNVSGVSTRTFSGGTKFLEDI</sequence>
<accession>A0ABR1IT47</accession>
<dbReference type="Proteomes" id="UP001498398">
    <property type="component" value="Unassembled WGS sequence"/>
</dbReference>
<feature type="compositionally biased region" description="Polar residues" evidence="1">
    <location>
        <begin position="163"/>
        <end position="174"/>
    </location>
</feature>
<evidence type="ECO:0000313" key="4">
    <source>
        <dbReference type="Proteomes" id="UP001498398"/>
    </source>
</evidence>
<gene>
    <name evidence="3" type="ORF">VKT23_017987</name>
</gene>
<feature type="compositionally biased region" description="Low complexity" evidence="1">
    <location>
        <begin position="273"/>
        <end position="288"/>
    </location>
</feature>
<feature type="region of interest" description="Disordered" evidence="1">
    <location>
        <begin position="66"/>
        <end position="98"/>
    </location>
</feature>
<evidence type="ECO:0000313" key="3">
    <source>
        <dbReference type="EMBL" id="KAK7438376.1"/>
    </source>
</evidence>
<feature type="transmembrane region" description="Helical" evidence="2">
    <location>
        <begin position="34"/>
        <end position="59"/>
    </location>
</feature>
<comment type="caution">
    <text evidence="3">The sequence shown here is derived from an EMBL/GenBank/DDBJ whole genome shotgun (WGS) entry which is preliminary data.</text>
</comment>
<feature type="region of interest" description="Disordered" evidence="1">
    <location>
        <begin position="120"/>
        <end position="185"/>
    </location>
</feature>
<evidence type="ECO:0008006" key="5">
    <source>
        <dbReference type="Google" id="ProtNLM"/>
    </source>
</evidence>
<organism evidence="3 4">
    <name type="scientific">Marasmiellus scandens</name>
    <dbReference type="NCBI Taxonomy" id="2682957"/>
    <lineage>
        <taxon>Eukaryota</taxon>
        <taxon>Fungi</taxon>
        <taxon>Dikarya</taxon>
        <taxon>Basidiomycota</taxon>
        <taxon>Agaricomycotina</taxon>
        <taxon>Agaricomycetes</taxon>
        <taxon>Agaricomycetidae</taxon>
        <taxon>Agaricales</taxon>
        <taxon>Marasmiineae</taxon>
        <taxon>Omphalotaceae</taxon>
        <taxon>Marasmiellus</taxon>
    </lineage>
</organism>
<protein>
    <recommendedName>
        <fullName evidence="5">Transmembrane protein</fullName>
    </recommendedName>
</protein>
<feature type="region of interest" description="Disordered" evidence="1">
    <location>
        <begin position="224"/>
        <end position="288"/>
    </location>
</feature>
<proteinExistence type="predicted"/>
<keyword evidence="2" id="KW-0812">Transmembrane</keyword>
<evidence type="ECO:0000256" key="1">
    <source>
        <dbReference type="SAM" id="MobiDB-lite"/>
    </source>
</evidence>
<reference evidence="3 4" key="1">
    <citation type="submission" date="2024-01" db="EMBL/GenBank/DDBJ databases">
        <title>A draft genome for the cacao thread blight pathogen Marasmiellus scandens.</title>
        <authorList>
            <person name="Baruah I.K."/>
            <person name="Leung J."/>
            <person name="Bukari Y."/>
            <person name="Amoako-Attah I."/>
            <person name="Meinhardt L.W."/>
            <person name="Bailey B.A."/>
            <person name="Cohen S.P."/>
        </authorList>
    </citation>
    <scope>NUCLEOTIDE SEQUENCE [LARGE SCALE GENOMIC DNA]</scope>
    <source>
        <strain evidence="3 4">GH-19</strain>
    </source>
</reference>